<dbReference type="InterPro" id="IPR001633">
    <property type="entry name" value="EAL_dom"/>
</dbReference>
<dbReference type="InterPro" id="IPR035919">
    <property type="entry name" value="EAL_sf"/>
</dbReference>
<evidence type="ECO:0000313" key="2">
    <source>
        <dbReference type="EMBL" id="MFC3933474.1"/>
    </source>
</evidence>
<dbReference type="PANTHER" id="PTHR33121:SF79">
    <property type="entry name" value="CYCLIC DI-GMP PHOSPHODIESTERASE PDED-RELATED"/>
    <property type="match status" value="1"/>
</dbReference>
<proteinExistence type="predicted"/>
<dbReference type="EMBL" id="JBHSAJ010000003">
    <property type="protein sequence ID" value="MFC3933474.1"/>
    <property type="molecule type" value="Genomic_DNA"/>
</dbReference>
<dbReference type="RefSeq" id="WP_377806602.1">
    <property type="nucleotide sequence ID" value="NZ_JBHSAJ010000003.1"/>
</dbReference>
<dbReference type="InterPro" id="IPR050706">
    <property type="entry name" value="Cyclic-di-GMP_PDE-like"/>
</dbReference>
<evidence type="ECO:0000313" key="3">
    <source>
        <dbReference type="Proteomes" id="UP001595693"/>
    </source>
</evidence>
<accession>A0ABV8D5T5</accession>
<organism evidence="2 3">
    <name type="scientific">Acidovorax facilis</name>
    <dbReference type="NCBI Taxonomy" id="12917"/>
    <lineage>
        <taxon>Bacteria</taxon>
        <taxon>Pseudomonadati</taxon>
        <taxon>Pseudomonadota</taxon>
        <taxon>Betaproteobacteria</taxon>
        <taxon>Burkholderiales</taxon>
        <taxon>Comamonadaceae</taxon>
        <taxon>Acidovorax</taxon>
    </lineage>
</organism>
<comment type="caution">
    <text evidence="2">The sequence shown here is derived from an EMBL/GenBank/DDBJ whole genome shotgun (WGS) entry which is preliminary data.</text>
</comment>
<feature type="non-terminal residue" evidence="2">
    <location>
        <position position="1"/>
    </location>
</feature>
<dbReference type="Gene3D" id="3.20.20.450">
    <property type="entry name" value="EAL domain"/>
    <property type="match status" value="1"/>
</dbReference>
<evidence type="ECO:0000259" key="1">
    <source>
        <dbReference type="PROSITE" id="PS50883"/>
    </source>
</evidence>
<protein>
    <submittedName>
        <fullName evidence="2">EAL domain-containing protein</fullName>
    </submittedName>
</protein>
<dbReference type="PANTHER" id="PTHR33121">
    <property type="entry name" value="CYCLIC DI-GMP PHOSPHODIESTERASE PDEF"/>
    <property type="match status" value="1"/>
</dbReference>
<sequence length="85" mass="9253">RLPLDQVKIDQSFVRDVLTDPNDAAIVRTILALAKSLDLEVVAEGVETTGQLSFLRLHGCEGFQGYLFGRPGPVGDIDALLYPAR</sequence>
<dbReference type="CDD" id="cd01948">
    <property type="entry name" value="EAL"/>
    <property type="match status" value="1"/>
</dbReference>
<dbReference type="Proteomes" id="UP001595693">
    <property type="component" value="Unassembled WGS sequence"/>
</dbReference>
<dbReference type="Pfam" id="PF00563">
    <property type="entry name" value="EAL"/>
    <property type="match status" value="1"/>
</dbReference>
<keyword evidence="3" id="KW-1185">Reference proteome</keyword>
<name>A0ABV8D5T5_9BURK</name>
<dbReference type="PROSITE" id="PS50883">
    <property type="entry name" value="EAL"/>
    <property type="match status" value="1"/>
</dbReference>
<dbReference type="SUPFAM" id="SSF141868">
    <property type="entry name" value="EAL domain-like"/>
    <property type="match status" value="1"/>
</dbReference>
<gene>
    <name evidence="2" type="ORF">ACFOW3_02435</name>
</gene>
<reference evidence="3" key="1">
    <citation type="journal article" date="2019" name="Int. J. Syst. Evol. Microbiol.">
        <title>The Global Catalogue of Microorganisms (GCM) 10K type strain sequencing project: providing services to taxonomists for standard genome sequencing and annotation.</title>
        <authorList>
            <consortium name="The Broad Institute Genomics Platform"/>
            <consortium name="The Broad Institute Genome Sequencing Center for Infectious Disease"/>
            <person name="Wu L."/>
            <person name="Ma J."/>
        </authorList>
    </citation>
    <scope>NUCLEOTIDE SEQUENCE [LARGE SCALE GENOMIC DNA]</scope>
    <source>
        <strain evidence="3">CCUG 2113</strain>
    </source>
</reference>
<feature type="domain" description="EAL" evidence="1">
    <location>
        <begin position="1"/>
        <end position="85"/>
    </location>
</feature>